<feature type="signal peptide" evidence="10">
    <location>
        <begin position="1"/>
        <end position="21"/>
    </location>
</feature>
<gene>
    <name evidence="13" type="ORF">V6N12_015813</name>
</gene>
<keyword evidence="6 9" id="KW-1133">Transmembrane helix</keyword>
<evidence type="ECO:0000256" key="10">
    <source>
        <dbReference type="SAM" id="SignalP"/>
    </source>
</evidence>
<evidence type="ECO:0000256" key="8">
    <source>
        <dbReference type="ARBA" id="ARBA00023180"/>
    </source>
</evidence>
<name>A0ABR2DP76_9ROSI</name>
<dbReference type="Gene3D" id="3.80.10.10">
    <property type="entry name" value="Ribonuclease Inhibitor"/>
    <property type="match status" value="5"/>
</dbReference>
<dbReference type="PANTHER" id="PTHR48056">
    <property type="entry name" value="LRR RECEPTOR-LIKE SERINE/THREONINE-PROTEIN KINASE-RELATED"/>
    <property type="match status" value="1"/>
</dbReference>
<evidence type="ECO:0000256" key="7">
    <source>
        <dbReference type="ARBA" id="ARBA00023136"/>
    </source>
</evidence>
<dbReference type="PRINTS" id="PR00019">
    <property type="entry name" value="LEURICHRPT"/>
</dbReference>
<evidence type="ECO:0008006" key="15">
    <source>
        <dbReference type="Google" id="ProtNLM"/>
    </source>
</evidence>
<evidence type="ECO:0000259" key="11">
    <source>
        <dbReference type="Pfam" id="PF08263"/>
    </source>
</evidence>
<evidence type="ECO:0000256" key="9">
    <source>
        <dbReference type="SAM" id="Phobius"/>
    </source>
</evidence>
<dbReference type="Proteomes" id="UP001472677">
    <property type="component" value="Unassembled WGS sequence"/>
</dbReference>
<dbReference type="InterPro" id="IPR001611">
    <property type="entry name" value="Leu-rich_rpt"/>
</dbReference>
<evidence type="ECO:0000256" key="5">
    <source>
        <dbReference type="ARBA" id="ARBA00022737"/>
    </source>
</evidence>
<feature type="transmembrane region" description="Helical" evidence="9">
    <location>
        <begin position="1253"/>
        <end position="1270"/>
    </location>
</feature>
<evidence type="ECO:0000313" key="14">
    <source>
        <dbReference type="Proteomes" id="UP001472677"/>
    </source>
</evidence>
<dbReference type="InterPro" id="IPR055414">
    <property type="entry name" value="LRR_R13L4/SHOC2-like"/>
</dbReference>
<keyword evidence="14" id="KW-1185">Reference proteome</keyword>
<feature type="chain" id="PRO_5045201223" description="Leucine-rich repeat-containing N-terminal plant-type domain-containing protein" evidence="10">
    <location>
        <begin position="22"/>
        <end position="1292"/>
    </location>
</feature>
<dbReference type="InterPro" id="IPR013210">
    <property type="entry name" value="LRR_N_plant-typ"/>
</dbReference>
<keyword evidence="2" id="KW-0433">Leucine-rich repeat</keyword>
<keyword evidence="5" id="KW-0677">Repeat</keyword>
<accession>A0ABR2DP76</accession>
<comment type="caution">
    <text evidence="13">The sequence shown here is derived from an EMBL/GenBank/DDBJ whole genome shotgun (WGS) entry which is preliminary data.</text>
</comment>
<dbReference type="Pfam" id="PF08263">
    <property type="entry name" value="LRRNT_2"/>
    <property type="match status" value="1"/>
</dbReference>
<evidence type="ECO:0000259" key="12">
    <source>
        <dbReference type="Pfam" id="PF23598"/>
    </source>
</evidence>
<keyword evidence="7 9" id="KW-0472">Membrane</keyword>
<evidence type="ECO:0000256" key="2">
    <source>
        <dbReference type="ARBA" id="ARBA00022614"/>
    </source>
</evidence>
<reference evidence="13 14" key="1">
    <citation type="journal article" date="2024" name="G3 (Bethesda)">
        <title>Genome assembly of Hibiscus sabdariffa L. provides insights into metabolisms of medicinal natural products.</title>
        <authorList>
            <person name="Kim T."/>
        </authorList>
    </citation>
    <scope>NUCLEOTIDE SEQUENCE [LARGE SCALE GENOMIC DNA]</scope>
    <source>
        <strain evidence="13">TK-2024</strain>
        <tissue evidence="13">Old leaves</tissue>
    </source>
</reference>
<proteinExistence type="predicted"/>
<evidence type="ECO:0000256" key="3">
    <source>
        <dbReference type="ARBA" id="ARBA00022692"/>
    </source>
</evidence>
<dbReference type="InterPro" id="IPR050647">
    <property type="entry name" value="Plant_LRR-RLKs"/>
</dbReference>
<keyword evidence="8" id="KW-0325">Glycoprotein</keyword>
<evidence type="ECO:0000256" key="1">
    <source>
        <dbReference type="ARBA" id="ARBA00004167"/>
    </source>
</evidence>
<feature type="domain" description="Leucine-rich repeat-containing N-terminal plant-type" evidence="11">
    <location>
        <begin position="25"/>
        <end position="61"/>
    </location>
</feature>
<protein>
    <recommendedName>
        <fullName evidence="15">Leucine-rich repeat-containing N-terminal plant-type domain-containing protein</fullName>
    </recommendedName>
</protein>
<evidence type="ECO:0000256" key="4">
    <source>
        <dbReference type="ARBA" id="ARBA00022729"/>
    </source>
</evidence>
<dbReference type="InterPro" id="IPR003591">
    <property type="entry name" value="Leu-rich_rpt_typical-subtyp"/>
</dbReference>
<keyword evidence="3 9" id="KW-0812">Transmembrane</keyword>
<dbReference type="SMART" id="SM00365">
    <property type="entry name" value="LRR_SD22"/>
    <property type="match status" value="10"/>
</dbReference>
<dbReference type="EMBL" id="JBBPBM010000024">
    <property type="protein sequence ID" value="KAK8543251.1"/>
    <property type="molecule type" value="Genomic_DNA"/>
</dbReference>
<feature type="transmembrane region" description="Helical" evidence="9">
    <location>
        <begin position="1224"/>
        <end position="1246"/>
    </location>
</feature>
<keyword evidence="4 10" id="KW-0732">Signal</keyword>
<dbReference type="InterPro" id="IPR032675">
    <property type="entry name" value="LRR_dom_sf"/>
</dbReference>
<dbReference type="SMART" id="SM00369">
    <property type="entry name" value="LRR_TYP"/>
    <property type="match status" value="15"/>
</dbReference>
<feature type="domain" description="Disease resistance R13L4/SHOC-2-like LRR" evidence="12">
    <location>
        <begin position="147"/>
        <end position="368"/>
    </location>
</feature>
<dbReference type="Pfam" id="PF23598">
    <property type="entry name" value="LRR_14"/>
    <property type="match status" value="1"/>
</dbReference>
<comment type="subcellular location">
    <subcellularLocation>
        <location evidence="1">Membrane</location>
        <topology evidence="1">Single-pass membrane protein</topology>
    </subcellularLocation>
</comment>
<evidence type="ECO:0000256" key="6">
    <source>
        <dbReference type="ARBA" id="ARBA00022989"/>
    </source>
</evidence>
<sequence>MEYWKLVWVFLVALLLYESEGCWENEKAALLQLKPLFAHILDVRLDWVDGNCCEWKRVDCNSSTGRVTRLFLNLTYQYDTQSQAAMDEWHRPWHLNASLFLSFEELKSLYLSGNSITGFVDNQGVKRTSKPNKLETLDLSGNILGNNILSHLGGFTFLKTLYLESCGLKGTLDILELDYLKNLKELHLEGNEIESLGSLFQEKGQLKLAKLEVLGLSSNSFSNSIFSSLVSLSNLKSLDIESNRLEGPIPIEELNALSNLEKLYMGYNAVNDFVPSQGNETEIRLMKLEVLGLSENHFDSSILSSLGSLSNLKFLSLEGYNLQGSIDLRGKLGLHALKSLEELYLSCGTVCDLPLQSLDIFPSLKTLSLDSFRFKGTMITQRWQNLTSLEELRLGSSSLTSNIIQGIGALASLNKLVISYCEVHVGLNLNGWQKLTSLEELELESSSLPSNLFQLIGTLTSLKTMLLQYLELNGSLNLQEWQNLTSLKELTVLRSSFPSNFFQDFGILTSLKYVNVYGCEINGSLNFNGQKNSKLEELELEDSSLHSNFIQDIGTLTSLKKLKVLGCEFNGNLNLQGFCGLRQLQMLTINNNNWNASLPECFSNFTSLKYLDLSFNQFFGNIYHLNTLTSLEYLDLSSNKFSGNISPLKSLTSLQNLKLSYNSFEIPSSLAPLFNLTKLRTLYADNNSIYAETEMHSLAPIFQLRFISLSCSGGGGSFPHFLHHQHELQDVDLSNIYFEGDEFPTWLLENNKELKMLNLSSCSLSGHFQLPSSPLRGLTYLDLSNNSLDGNIPDDIGGKLPSLRFLNMWNNSFGGGIPVSIGDMNSLQFLDLSDNKLSGGIPQRLPMALEILNVDNNQLSGDIPSSMGNMSYLLTLDLSNNKLFGGLPRRMGRMSSLEVLMIANNHLQGPIPMDFCQLNQNLKLLDLSANDISGSLPSCFSSLSLTHVYLSRNKLKGPLTNVFNSSSLVTLDLSNNHLTGNIPKWIDNLYGLNYLLLNSNHFEGGIPVQLCNLYRLRLIDVSNNNLSGTIPPCMVITTLSSDLHAYSNPLSSYNYSRSFSADVPIEFIMKHSSYFYKGIVLTYLSGIDLSCNKLTGEIPPQVDYFRNIINLNLSHNCLTGPIPPALAELRQIESLDLSYNNLSGKIPSKLVGALPFLSSFSVAYNNLSGTTPARTGQFATFEESSYVGNPFLCGEPLTNNCSTQESSLSRPNHAAEDGFMDMRAFYASFFVAYIMVLLTIATVLYINPYWRRAWLYYTEAGITSCYYFVLDNILPMRKYVAKLFSLPMLYLI</sequence>
<dbReference type="PROSITE" id="PS51450">
    <property type="entry name" value="LRR"/>
    <property type="match status" value="2"/>
</dbReference>
<organism evidence="13 14">
    <name type="scientific">Hibiscus sabdariffa</name>
    <name type="common">roselle</name>
    <dbReference type="NCBI Taxonomy" id="183260"/>
    <lineage>
        <taxon>Eukaryota</taxon>
        <taxon>Viridiplantae</taxon>
        <taxon>Streptophyta</taxon>
        <taxon>Embryophyta</taxon>
        <taxon>Tracheophyta</taxon>
        <taxon>Spermatophyta</taxon>
        <taxon>Magnoliopsida</taxon>
        <taxon>eudicotyledons</taxon>
        <taxon>Gunneridae</taxon>
        <taxon>Pentapetalae</taxon>
        <taxon>rosids</taxon>
        <taxon>malvids</taxon>
        <taxon>Malvales</taxon>
        <taxon>Malvaceae</taxon>
        <taxon>Malvoideae</taxon>
        <taxon>Hibiscus</taxon>
    </lineage>
</organism>
<evidence type="ECO:0000313" key="13">
    <source>
        <dbReference type="EMBL" id="KAK8543251.1"/>
    </source>
</evidence>
<dbReference type="SUPFAM" id="SSF52058">
    <property type="entry name" value="L domain-like"/>
    <property type="match status" value="5"/>
</dbReference>
<dbReference type="PANTHER" id="PTHR48056:SF57">
    <property type="entry name" value="LEUCINE-RICH REPEAT-CONTAINING N-TERMINAL PLANT-TYPE DOMAIN-CONTAINING PROTEIN"/>
    <property type="match status" value="1"/>
</dbReference>
<dbReference type="Pfam" id="PF00560">
    <property type="entry name" value="LRR_1"/>
    <property type="match status" value="6"/>
</dbReference>
<dbReference type="Pfam" id="PF13855">
    <property type="entry name" value="LRR_8"/>
    <property type="match status" value="2"/>
</dbReference>